<proteinExistence type="predicted"/>
<dbReference type="EMBL" id="CAJSTJ010000128">
    <property type="protein sequence ID" value="CAG7559017.1"/>
    <property type="molecule type" value="Genomic_DNA"/>
</dbReference>
<reference evidence="1" key="1">
    <citation type="submission" date="2021-05" db="EMBL/GenBank/DDBJ databases">
        <authorList>
            <person name="Khan N."/>
        </authorList>
    </citation>
    <scope>NUCLEOTIDE SEQUENCE</scope>
</reference>
<evidence type="ECO:0000313" key="1">
    <source>
        <dbReference type="EMBL" id="CAG7559017.1"/>
    </source>
</evidence>
<name>A0A8J2IM26_FUSEQ</name>
<dbReference type="AlphaFoldDB" id="A0A8J2IM26"/>
<protein>
    <submittedName>
        <fullName evidence="1">Uncharacterized protein</fullName>
    </submittedName>
</protein>
<evidence type="ECO:0000313" key="2">
    <source>
        <dbReference type="Proteomes" id="UP000693738"/>
    </source>
</evidence>
<accession>A0A8J2IM26</accession>
<organism evidence="1 2">
    <name type="scientific">Fusarium equiseti</name>
    <name type="common">Fusarium scirpi</name>
    <dbReference type="NCBI Taxonomy" id="61235"/>
    <lineage>
        <taxon>Eukaryota</taxon>
        <taxon>Fungi</taxon>
        <taxon>Dikarya</taxon>
        <taxon>Ascomycota</taxon>
        <taxon>Pezizomycotina</taxon>
        <taxon>Sordariomycetes</taxon>
        <taxon>Hypocreomycetidae</taxon>
        <taxon>Hypocreales</taxon>
        <taxon>Nectriaceae</taxon>
        <taxon>Fusarium</taxon>
        <taxon>Fusarium incarnatum-equiseti species complex</taxon>
    </lineage>
</organism>
<comment type="caution">
    <text evidence="1">The sequence shown here is derived from an EMBL/GenBank/DDBJ whole genome shotgun (WGS) entry which is preliminary data.</text>
</comment>
<sequence length="248" mass="27671">MTLGSIQFPVGSAFPDTLLNESAALASSHQAAEARGSSGVAWNDLAYQPRFTVYELFEVHRRFVNRYLNQYFDCLDRLPTSITELNENGMSQELSTRESLKADRNMSLLKISQATAVHDLKVLVEILGMIKEQEKTQKRTNSPALAAWTVACSILALVTPHEVSSFAFQFGALAGALVLTVRLLRKPSSLEPLDPVQHKVQGLLRSLEQGTIQYRDRREVLISELNPLKYLIFAPANSAVRDNTVFTY</sequence>
<gene>
    <name evidence="1" type="ORF">FEQUK3_LOCUS4720</name>
</gene>
<dbReference type="Proteomes" id="UP000693738">
    <property type="component" value="Unassembled WGS sequence"/>
</dbReference>